<feature type="transmembrane region" description="Helical" evidence="1">
    <location>
        <begin position="344"/>
        <end position="366"/>
    </location>
</feature>
<dbReference type="InterPro" id="IPR053065">
    <property type="entry name" value="Archenteron_Induction-Rel"/>
</dbReference>
<evidence type="ECO:0000256" key="1">
    <source>
        <dbReference type="SAM" id="Phobius"/>
    </source>
</evidence>
<gene>
    <name evidence="4" type="ORF">QBC34DRAFT_414580</name>
</gene>
<dbReference type="PANTHER" id="PTHR36853:SF1">
    <property type="entry name" value="DUF3844 DOMAIN-CONTAINING PROTEIN"/>
    <property type="match status" value="1"/>
</dbReference>
<keyword evidence="1" id="KW-1133">Transmembrane helix</keyword>
<accession>A0AAV9G8I7</accession>
<feature type="signal peptide" evidence="2">
    <location>
        <begin position="1"/>
        <end position="18"/>
    </location>
</feature>
<keyword evidence="1" id="KW-0812">Transmembrane</keyword>
<keyword evidence="1" id="KW-0472">Membrane</keyword>
<name>A0AAV9G8I7_9PEZI</name>
<evidence type="ECO:0000313" key="4">
    <source>
        <dbReference type="EMBL" id="KAK4444743.1"/>
    </source>
</evidence>
<feature type="chain" id="PRO_5043945099" description="Vacuolar sorting protein Vps3844 C-terminal domain-containing protein" evidence="2">
    <location>
        <begin position="19"/>
        <end position="385"/>
    </location>
</feature>
<proteinExistence type="predicted"/>
<evidence type="ECO:0000256" key="2">
    <source>
        <dbReference type="SAM" id="SignalP"/>
    </source>
</evidence>
<dbReference type="InterPro" id="IPR024382">
    <property type="entry name" value="Vps3844_C"/>
</dbReference>
<dbReference type="GO" id="GO:0005783">
    <property type="term" value="C:endoplasmic reticulum"/>
    <property type="evidence" value="ECO:0007669"/>
    <property type="project" value="TreeGrafter"/>
</dbReference>
<dbReference type="Pfam" id="PF12955">
    <property type="entry name" value="Vps3844_C"/>
    <property type="match status" value="1"/>
</dbReference>
<feature type="domain" description="Vacuolar sorting protein Vps3844 C-terminal" evidence="3">
    <location>
        <begin position="272"/>
        <end position="379"/>
    </location>
</feature>
<reference evidence="4" key="2">
    <citation type="submission" date="2023-05" db="EMBL/GenBank/DDBJ databases">
        <authorList>
            <consortium name="Lawrence Berkeley National Laboratory"/>
            <person name="Steindorff A."/>
            <person name="Hensen N."/>
            <person name="Bonometti L."/>
            <person name="Westerberg I."/>
            <person name="Brannstrom I.O."/>
            <person name="Guillou S."/>
            <person name="Cros-Aarteil S."/>
            <person name="Calhoun S."/>
            <person name="Haridas S."/>
            <person name="Kuo A."/>
            <person name="Mondo S."/>
            <person name="Pangilinan J."/>
            <person name="Riley R."/>
            <person name="Labutti K."/>
            <person name="Andreopoulos B."/>
            <person name="Lipzen A."/>
            <person name="Chen C."/>
            <person name="Yanf M."/>
            <person name="Daum C."/>
            <person name="Ng V."/>
            <person name="Clum A."/>
            <person name="Ohm R."/>
            <person name="Martin F."/>
            <person name="Silar P."/>
            <person name="Natvig D."/>
            <person name="Lalanne C."/>
            <person name="Gautier V."/>
            <person name="Ament-Velasquez S.L."/>
            <person name="Kruys A."/>
            <person name="Hutchinson M.I."/>
            <person name="Powell A.J."/>
            <person name="Barry K."/>
            <person name="Miller A.N."/>
            <person name="Grigoriev I.V."/>
            <person name="Debuchy R."/>
            <person name="Gladieux P."/>
            <person name="Thoren M.H."/>
            <person name="Johannesson H."/>
        </authorList>
    </citation>
    <scope>NUCLEOTIDE SEQUENCE</scope>
    <source>
        <strain evidence="4">PSN243</strain>
    </source>
</reference>
<evidence type="ECO:0000259" key="3">
    <source>
        <dbReference type="Pfam" id="PF12955"/>
    </source>
</evidence>
<dbReference type="EMBL" id="MU865973">
    <property type="protein sequence ID" value="KAK4444743.1"/>
    <property type="molecule type" value="Genomic_DNA"/>
</dbReference>
<evidence type="ECO:0000313" key="5">
    <source>
        <dbReference type="Proteomes" id="UP001321760"/>
    </source>
</evidence>
<organism evidence="4 5">
    <name type="scientific">Podospora aff. communis PSN243</name>
    <dbReference type="NCBI Taxonomy" id="3040156"/>
    <lineage>
        <taxon>Eukaryota</taxon>
        <taxon>Fungi</taxon>
        <taxon>Dikarya</taxon>
        <taxon>Ascomycota</taxon>
        <taxon>Pezizomycotina</taxon>
        <taxon>Sordariomycetes</taxon>
        <taxon>Sordariomycetidae</taxon>
        <taxon>Sordariales</taxon>
        <taxon>Podosporaceae</taxon>
        <taxon>Podospora</taxon>
    </lineage>
</organism>
<keyword evidence="2" id="KW-0732">Signal</keyword>
<protein>
    <recommendedName>
        <fullName evidence="3">Vacuolar sorting protein Vps3844 C-terminal domain-containing protein</fullName>
    </recommendedName>
</protein>
<sequence>MKFLTPITLAALCGFAEAAKQSADVFIFGAKQTSTEQPQLPREVARHILLQRTSRSRYGSDLRDLPKSVDAESAVEHIARYGKSPAPLFTESDAIDASQLVVILEGVDKAAAGQIKEALTQSGQDVAFSISDPPSATANQRLMTLFQNMGVASQQQCDFASAINPFDSNCWTGSSSVVKYDVSKSPATLTSILSNLPRLAKFASAGDLEALLVVLPESSRYSSLSHWSVAAAALHSQRSAGAETVFTSSSVLSGPSSSKATKKPKAVKIPQCFASFNTCMTQTGNCSAHGECVNKYAEGDKSSCFACSCKATILKAGEGAERSGRQTQHWGGNMCQKEDISTQFWLIAGFTITIIAAVGFAIGLLFSVGEEQLPGVIGAGVSRSK</sequence>
<comment type="caution">
    <text evidence="4">The sequence shown here is derived from an EMBL/GenBank/DDBJ whole genome shotgun (WGS) entry which is preliminary data.</text>
</comment>
<dbReference type="PANTHER" id="PTHR36853">
    <property type="entry name" value="EXPRESSED PROTEIN"/>
    <property type="match status" value="1"/>
</dbReference>
<dbReference type="Proteomes" id="UP001321760">
    <property type="component" value="Unassembled WGS sequence"/>
</dbReference>
<dbReference type="AlphaFoldDB" id="A0AAV9G8I7"/>
<keyword evidence="5" id="KW-1185">Reference proteome</keyword>
<reference evidence="4" key="1">
    <citation type="journal article" date="2023" name="Mol. Phylogenet. Evol.">
        <title>Genome-scale phylogeny and comparative genomics of the fungal order Sordariales.</title>
        <authorList>
            <person name="Hensen N."/>
            <person name="Bonometti L."/>
            <person name="Westerberg I."/>
            <person name="Brannstrom I.O."/>
            <person name="Guillou S."/>
            <person name="Cros-Aarteil S."/>
            <person name="Calhoun S."/>
            <person name="Haridas S."/>
            <person name="Kuo A."/>
            <person name="Mondo S."/>
            <person name="Pangilinan J."/>
            <person name="Riley R."/>
            <person name="LaButti K."/>
            <person name="Andreopoulos B."/>
            <person name="Lipzen A."/>
            <person name="Chen C."/>
            <person name="Yan M."/>
            <person name="Daum C."/>
            <person name="Ng V."/>
            <person name="Clum A."/>
            <person name="Steindorff A."/>
            <person name="Ohm R.A."/>
            <person name="Martin F."/>
            <person name="Silar P."/>
            <person name="Natvig D.O."/>
            <person name="Lalanne C."/>
            <person name="Gautier V."/>
            <person name="Ament-Velasquez S.L."/>
            <person name="Kruys A."/>
            <person name="Hutchinson M.I."/>
            <person name="Powell A.J."/>
            <person name="Barry K."/>
            <person name="Miller A.N."/>
            <person name="Grigoriev I.V."/>
            <person name="Debuchy R."/>
            <person name="Gladieux P."/>
            <person name="Hiltunen Thoren M."/>
            <person name="Johannesson H."/>
        </authorList>
    </citation>
    <scope>NUCLEOTIDE SEQUENCE</scope>
    <source>
        <strain evidence="4">PSN243</strain>
    </source>
</reference>